<sequence length="173" mass="19899">MREVLWLLMYPVSSYIFRKNEEGDFELKSSISLPSLSMLAKLDSFICLYECPEMEPPTPVTLLAYAAGLRLWRRTFQKNICILEGIVKKQEKFCTLSWLQSELNSWFRVLSTIYSVHYAAFCVGEDNSPRNLALRCKSDSSDGNTLKKRATIPMEVKLEILISMEKGENLLLD</sequence>
<evidence type="ECO:0000313" key="2">
    <source>
        <dbReference type="Proteomes" id="UP001381693"/>
    </source>
</evidence>
<dbReference type="EMBL" id="JAXCGZ010019595">
    <property type="protein sequence ID" value="KAK7065955.1"/>
    <property type="molecule type" value="Genomic_DNA"/>
</dbReference>
<proteinExistence type="predicted"/>
<protein>
    <submittedName>
        <fullName evidence="1">Uncharacterized protein</fullName>
    </submittedName>
</protein>
<comment type="caution">
    <text evidence="1">The sequence shown here is derived from an EMBL/GenBank/DDBJ whole genome shotgun (WGS) entry which is preliminary data.</text>
</comment>
<name>A0AAN8WGM4_HALRR</name>
<reference evidence="1 2" key="1">
    <citation type="submission" date="2023-11" db="EMBL/GenBank/DDBJ databases">
        <title>Halocaridina rubra genome assembly.</title>
        <authorList>
            <person name="Smith C."/>
        </authorList>
    </citation>
    <scope>NUCLEOTIDE SEQUENCE [LARGE SCALE GENOMIC DNA]</scope>
    <source>
        <strain evidence="1">EP-1</strain>
        <tissue evidence="1">Whole</tissue>
    </source>
</reference>
<evidence type="ECO:0000313" key="1">
    <source>
        <dbReference type="EMBL" id="KAK7065955.1"/>
    </source>
</evidence>
<organism evidence="1 2">
    <name type="scientific">Halocaridina rubra</name>
    <name type="common">Hawaiian red shrimp</name>
    <dbReference type="NCBI Taxonomy" id="373956"/>
    <lineage>
        <taxon>Eukaryota</taxon>
        <taxon>Metazoa</taxon>
        <taxon>Ecdysozoa</taxon>
        <taxon>Arthropoda</taxon>
        <taxon>Crustacea</taxon>
        <taxon>Multicrustacea</taxon>
        <taxon>Malacostraca</taxon>
        <taxon>Eumalacostraca</taxon>
        <taxon>Eucarida</taxon>
        <taxon>Decapoda</taxon>
        <taxon>Pleocyemata</taxon>
        <taxon>Caridea</taxon>
        <taxon>Atyoidea</taxon>
        <taxon>Atyidae</taxon>
        <taxon>Halocaridina</taxon>
    </lineage>
</organism>
<keyword evidence="2" id="KW-1185">Reference proteome</keyword>
<dbReference type="Proteomes" id="UP001381693">
    <property type="component" value="Unassembled WGS sequence"/>
</dbReference>
<gene>
    <name evidence="1" type="ORF">SK128_020639</name>
</gene>
<dbReference type="AlphaFoldDB" id="A0AAN8WGM4"/>
<accession>A0AAN8WGM4</accession>